<feature type="coiled-coil region" evidence="5">
    <location>
        <begin position="322"/>
        <end position="410"/>
    </location>
</feature>
<dbReference type="Proteomes" id="UP001164746">
    <property type="component" value="Chromosome 5"/>
</dbReference>
<keyword evidence="5" id="KW-0175">Coiled coil</keyword>
<protein>
    <submittedName>
        <fullName evidence="8">OS9-like protein</fullName>
    </submittedName>
</protein>
<reference evidence="8" key="1">
    <citation type="submission" date="2022-11" db="EMBL/GenBank/DDBJ databases">
        <title>Centuries of genome instability and evolution in soft-shell clam transmissible cancer (bioRxiv).</title>
        <authorList>
            <person name="Hart S.F.M."/>
            <person name="Yonemitsu M.A."/>
            <person name="Giersch R.M."/>
            <person name="Beal B.F."/>
            <person name="Arriagada G."/>
            <person name="Davis B.W."/>
            <person name="Ostrander E.A."/>
            <person name="Goff S.P."/>
            <person name="Metzger M.J."/>
        </authorList>
    </citation>
    <scope>NUCLEOTIDE SEQUENCE</scope>
    <source>
        <strain evidence="8">MELC-2E11</strain>
        <tissue evidence="8">Siphon/mantle</tissue>
    </source>
</reference>
<comment type="subcellular location">
    <subcellularLocation>
        <location evidence="1">Endoplasmic reticulum</location>
    </subcellularLocation>
</comment>
<dbReference type="InterPro" id="IPR044865">
    <property type="entry name" value="MRH_dom"/>
</dbReference>
<gene>
    <name evidence="8" type="ORF">MAR_019448</name>
</gene>
<evidence type="ECO:0000313" key="8">
    <source>
        <dbReference type="EMBL" id="WAR04079.1"/>
    </source>
</evidence>
<dbReference type="PROSITE" id="PS51914">
    <property type="entry name" value="MRH"/>
    <property type="match status" value="1"/>
</dbReference>
<evidence type="ECO:0000256" key="4">
    <source>
        <dbReference type="ARBA" id="ARBA00023157"/>
    </source>
</evidence>
<dbReference type="PANTHER" id="PTHR15414:SF5">
    <property type="entry name" value="PROTEIN OS-9"/>
    <property type="match status" value="1"/>
</dbReference>
<evidence type="ECO:0000256" key="1">
    <source>
        <dbReference type="ARBA" id="ARBA00004240"/>
    </source>
</evidence>
<accession>A0ABY7E4F3</accession>
<keyword evidence="2" id="KW-0732">Signal</keyword>
<evidence type="ECO:0000259" key="7">
    <source>
        <dbReference type="PROSITE" id="PS51914"/>
    </source>
</evidence>
<feature type="region of interest" description="Disordered" evidence="6">
    <location>
        <begin position="439"/>
        <end position="470"/>
    </location>
</feature>
<evidence type="ECO:0000313" key="9">
    <source>
        <dbReference type="Proteomes" id="UP001164746"/>
    </source>
</evidence>
<evidence type="ECO:0000256" key="5">
    <source>
        <dbReference type="SAM" id="Coils"/>
    </source>
</evidence>
<dbReference type="InterPro" id="IPR009011">
    <property type="entry name" value="Man6P_isomerase_rcpt-bd_dom_sf"/>
</dbReference>
<evidence type="ECO:0000256" key="2">
    <source>
        <dbReference type="ARBA" id="ARBA00022729"/>
    </source>
</evidence>
<feature type="coiled-coil region" evidence="5">
    <location>
        <begin position="215"/>
        <end position="254"/>
    </location>
</feature>
<organism evidence="8 9">
    <name type="scientific">Mya arenaria</name>
    <name type="common">Soft-shell clam</name>
    <dbReference type="NCBI Taxonomy" id="6604"/>
    <lineage>
        <taxon>Eukaryota</taxon>
        <taxon>Metazoa</taxon>
        <taxon>Spiralia</taxon>
        <taxon>Lophotrochozoa</taxon>
        <taxon>Mollusca</taxon>
        <taxon>Bivalvia</taxon>
        <taxon>Autobranchia</taxon>
        <taxon>Heteroconchia</taxon>
        <taxon>Euheterodonta</taxon>
        <taxon>Imparidentia</taxon>
        <taxon>Neoheterodontei</taxon>
        <taxon>Myida</taxon>
        <taxon>Myoidea</taxon>
        <taxon>Myidae</taxon>
        <taxon>Mya</taxon>
    </lineage>
</organism>
<evidence type="ECO:0000256" key="6">
    <source>
        <dbReference type="SAM" id="MobiDB-lite"/>
    </source>
</evidence>
<dbReference type="Gene3D" id="2.70.130.10">
    <property type="entry name" value="Mannose-6-phosphate receptor binding domain"/>
    <property type="match status" value="1"/>
</dbReference>
<name>A0ABY7E4F3_MYAAR</name>
<proteinExistence type="predicted"/>
<sequence length="598" mass="68532">MVLLYHNKDAFQLTFAFLDLEELKTFNYGIDIQSEPVVLKEGEDDIEDLSTVKLTSKFGQTYQCTFPNTVEHEKQKEEAEKEALETGIPDLLKPIETGPCCEMTQHPHDFKSSRMSAEWKSKSLRRYHTQQYVNGTKCDLNGKLRKTEVRFVCEEGSADYIWRLDEPETCSYILTIHTMKICHHPFLKPPTPTQTVTITCNPLLNIVQYQEYLDHLEVKEAEEAQQRELEEAKIKAAEEERARIAEEKAKYFKENQLYTDTEGEDGIVEEEMDPMAEVDKALKEHDEIFTDQWNSILKAARNAGEESLFDNSKTMFKVITSQDDLKDFLKDAMKEVKRLNKAVTVKSDGTSGTDDEIRTLKEKYKSRRNRLTEFKKKVKSSMAQQYEAIIKEAKEELEEQGHDTAEETQENREAIRHLTKTIDNIASVDKELEQFAEYDSEEKGVKSIPPVKVDTPPRGPTATKDSDDVDHRVRVKVSKMLPGQKTKVMGNSISSKQTEELEKSVQRELEKAGLGSGEKIQVKIITTAYDGDDDTLHVLSDKDSEAFKNMIVDMIRITLFGSNCDILEQRCTFKCAIIILDHNLQKLIDTGMLYDTKA</sequence>
<feature type="domain" description="MRH" evidence="7">
    <location>
        <begin position="62"/>
        <end position="184"/>
    </location>
</feature>
<dbReference type="InterPro" id="IPR045149">
    <property type="entry name" value="OS-9-like"/>
</dbReference>
<evidence type="ECO:0000256" key="3">
    <source>
        <dbReference type="ARBA" id="ARBA00022824"/>
    </source>
</evidence>
<dbReference type="SUPFAM" id="SSF50911">
    <property type="entry name" value="Mannose 6-phosphate receptor domain"/>
    <property type="match status" value="1"/>
</dbReference>
<keyword evidence="4" id="KW-1015">Disulfide bond</keyword>
<keyword evidence="3" id="KW-0256">Endoplasmic reticulum</keyword>
<dbReference type="PANTHER" id="PTHR15414">
    <property type="entry name" value="OS-9-RELATED"/>
    <property type="match status" value="1"/>
</dbReference>
<dbReference type="EMBL" id="CP111016">
    <property type="protein sequence ID" value="WAR04079.1"/>
    <property type="molecule type" value="Genomic_DNA"/>
</dbReference>
<keyword evidence="9" id="KW-1185">Reference proteome</keyword>